<organism evidence="1 3">
    <name type="scientific">Medicago truncatula</name>
    <name type="common">Barrel medic</name>
    <name type="synonym">Medicago tribuloides</name>
    <dbReference type="NCBI Taxonomy" id="3880"/>
    <lineage>
        <taxon>Eukaryota</taxon>
        <taxon>Viridiplantae</taxon>
        <taxon>Streptophyta</taxon>
        <taxon>Embryophyta</taxon>
        <taxon>Tracheophyta</taxon>
        <taxon>Spermatophyta</taxon>
        <taxon>Magnoliopsida</taxon>
        <taxon>eudicotyledons</taxon>
        <taxon>Gunneridae</taxon>
        <taxon>Pentapetalae</taxon>
        <taxon>rosids</taxon>
        <taxon>fabids</taxon>
        <taxon>Fabales</taxon>
        <taxon>Fabaceae</taxon>
        <taxon>Papilionoideae</taxon>
        <taxon>50 kb inversion clade</taxon>
        <taxon>NPAAA clade</taxon>
        <taxon>Hologalegina</taxon>
        <taxon>IRL clade</taxon>
        <taxon>Trifolieae</taxon>
        <taxon>Medicago</taxon>
    </lineage>
</organism>
<proteinExistence type="predicted"/>
<reference evidence="1 3" key="2">
    <citation type="journal article" date="2014" name="BMC Genomics">
        <title>An improved genome release (version Mt4.0) for the model legume Medicago truncatula.</title>
        <authorList>
            <person name="Tang H."/>
            <person name="Krishnakumar V."/>
            <person name="Bidwell S."/>
            <person name="Rosen B."/>
            <person name="Chan A."/>
            <person name="Zhou S."/>
            <person name="Gentzbittel L."/>
            <person name="Childs K.L."/>
            <person name="Yandell M."/>
            <person name="Gundlach H."/>
            <person name="Mayer K.F."/>
            <person name="Schwartz D.C."/>
            <person name="Town C.D."/>
        </authorList>
    </citation>
    <scope>GENOME REANNOTATION</scope>
    <source>
        <strain evidence="1">A17</strain>
        <strain evidence="2 3">cv. Jemalong A17</strain>
    </source>
</reference>
<keyword evidence="3" id="KW-1185">Reference proteome</keyword>
<dbReference type="AlphaFoldDB" id="A0A072UUZ3"/>
<dbReference type="EnsemblPlants" id="KEH33669">
    <property type="protein sequence ID" value="KEH33669"/>
    <property type="gene ID" value="MTR_3g450490"/>
</dbReference>
<dbReference type="Proteomes" id="UP000002051">
    <property type="component" value="Chromosome 3"/>
</dbReference>
<evidence type="ECO:0000313" key="3">
    <source>
        <dbReference type="Proteomes" id="UP000002051"/>
    </source>
</evidence>
<dbReference type="EMBL" id="CM001219">
    <property type="protein sequence ID" value="KEH33669.1"/>
    <property type="molecule type" value="Genomic_DNA"/>
</dbReference>
<name>A0A072UUZ3_MEDTR</name>
<reference evidence="1 3" key="1">
    <citation type="journal article" date="2011" name="Nature">
        <title>The Medicago genome provides insight into the evolution of rhizobial symbioses.</title>
        <authorList>
            <person name="Young N.D."/>
            <person name="Debelle F."/>
            <person name="Oldroyd G.E."/>
            <person name="Geurts R."/>
            <person name="Cannon S.B."/>
            <person name="Udvardi M.K."/>
            <person name="Benedito V.A."/>
            <person name="Mayer K.F."/>
            <person name="Gouzy J."/>
            <person name="Schoof H."/>
            <person name="Van de Peer Y."/>
            <person name="Proost S."/>
            <person name="Cook D.R."/>
            <person name="Meyers B.C."/>
            <person name="Spannagl M."/>
            <person name="Cheung F."/>
            <person name="De Mita S."/>
            <person name="Krishnakumar V."/>
            <person name="Gundlach H."/>
            <person name="Zhou S."/>
            <person name="Mudge J."/>
            <person name="Bharti A.K."/>
            <person name="Murray J.D."/>
            <person name="Naoumkina M.A."/>
            <person name="Rosen B."/>
            <person name="Silverstein K.A."/>
            <person name="Tang H."/>
            <person name="Rombauts S."/>
            <person name="Zhao P.X."/>
            <person name="Zhou P."/>
            <person name="Barbe V."/>
            <person name="Bardou P."/>
            <person name="Bechner M."/>
            <person name="Bellec A."/>
            <person name="Berger A."/>
            <person name="Berges H."/>
            <person name="Bidwell S."/>
            <person name="Bisseling T."/>
            <person name="Choisne N."/>
            <person name="Couloux A."/>
            <person name="Denny R."/>
            <person name="Deshpande S."/>
            <person name="Dai X."/>
            <person name="Doyle J.J."/>
            <person name="Dudez A.M."/>
            <person name="Farmer A.D."/>
            <person name="Fouteau S."/>
            <person name="Franken C."/>
            <person name="Gibelin C."/>
            <person name="Gish J."/>
            <person name="Goldstein S."/>
            <person name="Gonzalez A.J."/>
            <person name="Green P.J."/>
            <person name="Hallab A."/>
            <person name="Hartog M."/>
            <person name="Hua A."/>
            <person name="Humphray S.J."/>
            <person name="Jeong D.H."/>
            <person name="Jing Y."/>
            <person name="Jocker A."/>
            <person name="Kenton S.M."/>
            <person name="Kim D.J."/>
            <person name="Klee K."/>
            <person name="Lai H."/>
            <person name="Lang C."/>
            <person name="Lin S."/>
            <person name="Macmil S.L."/>
            <person name="Magdelenat G."/>
            <person name="Matthews L."/>
            <person name="McCorrison J."/>
            <person name="Monaghan E.L."/>
            <person name="Mun J.H."/>
            <person name="Najar F.Z."/>
            <person name="Nicholson C."/>
            <person name="Noirot C."/>
            <person name="O'Bleness M."/>
            <person name="Paule C.R."/>
            <person name="Poulain J."/>
            <person name="Prion F."/>
            <person name="Qin B."/>
            <person name="Qu C."/>
            <person name="Retzel E.F."/>
            <person name="Riddle C."/>
            <person name="Sallet E."/>
            <person name="Samain S."/>
            <person name="Samson N."/>
            <person name="Sanders I."/>
            <person name="Saurat O."/>
            <person name="Scarpelli C."/>
            <person name="Schiex T."/>
            <person name="Segurens B."/>
            <person name="Severin A.J."/>
            <person name="Sherrier D.J."/>
            <person name="Shi R."/>
            <person name="Sims S."/>
            <person name="Singer S.R."/>
            <person name="Sinharoy S."/>
            <person name="Sterck L."/>
            <person name="Viollet A."/>
            <person name="Wang B.B."/>
            <person name="Wang K."/>
            <person name="Wang M."/>
            <person name="Wang X."/>
            <person name="Warfsmann J."/>
            <person name="Weissenbach J."/>
            <person name="White D.D."/>
            <person name="White J.D."/>
            <person name="Wiley G.B."/>
            <person name="Wincker P."/>
            <person name="Xing Y."/>
            <person name="Yang L."/>
            <person name="Yao Z."/>
            <person name="Ying F."/>
            <person name="Zhai J."/>
            <person name="Zhou L."/>
            <person name="Zuber A."/>
            <person name="Denarie J."/>
            <person name="Dixon R.A."/>
            <person name="May G.D."/>
            <person name="Schwartz D.C."/>
            <person name="Rogers J."/>
            <person name="Quetier F."/>
            <person name="Town C.D."/>
            <person name="Roe B.A."/>
        </authorList>
    </citation>
    <scope>NUCLEOTIDE SEQUENCE [LARGE SCALE GENOMIC DNA]</scope>
    <source>
        <strain evidence="1">A17</strain>
        <strain evidence="2 3">cv. Jemalong A17</strain>
    </source>
</reference>
<accession>A0A072UUZ3</accession>
<evidence type="ECO:0000313" key="2">
    <source>
        <dbReference type="EnsemblPlants" id="KEH33669"/>
    </source>
</evidence>
<protein>
    <submittedName>
        <fullName evidence="1 2">Uncharacterized protein</fullName>
    </submittedName>
</protein>
<evidence type="ECO:0000313" key="1">
    <source>
        <dbReference type="EMBL" id="KEH33669.1"/>
    </source>
</evidence>
<sequence length="174" mass="19424">MAECIISDSWVWKWDTSGGFSVKSAYVHLSRDLSERSPNHQCLVAALARVWKSRAPLKYGGIEQICDTKVPLKLKRKFYLTAERPVTLKFYPSKSNFVLALQVIASVDKEIVNQNLGFLRSGAGRDISVFRLSKNSPSTKWQSHYKFTHTSGGSGVRTSVMASGLTISAFYQLS</sequence>
<reference evidence="2" key="3">
    <citation type="submission" date="2015-04" db="UniProtKB">
        <authorList>
            <consortium name="EnsemblPlants"/>
        </authorList>
    </citation>
    <scope>IDENTIFICATION</scope>
    <source>
        <strain evidence="2">cv. Jemalong A17</strain>
    </source>
</reference>
<dbReference type="HOGENOM" id="CLU_1542344_0_0_1"/>
<gene>
    <name evidence="1" type="ordered locus">MTR_3g450490</name>
</gene>